<dbReference type="PANTHER" id="PTHR12907">
    <property type="entry name" value="EGL NINE HOMOLOG-RELATED"/>
    <property type="match status" value="1"/>
</dbReference>
<evidence type="ECO:0000256" key="3">
    <source>
        <dbReference type="ARBA" id="ARBA00022896"/>
    </source>
</evidence>
<keyword evidence="4" id="KW-0223">Dioxygenase</keyword>
<dbReference type="InterPro" id="IPR005123">
    <property type="entry name" value="Oxoglu/Fe-dep_dioxygenase_dom"/>
</dbReference>
<protein>
    <submittedName>
        <fullName evidence="8">2OG-Fe(II) oxygenase</fullName>
    </submittedName>
</protein>
<keyword evidence="5" id="KW-0560">Oxidoreductase</keyword>
<evidence type="ECO:0000313" key="8">
    <source>
        <dbReference type="EMBL" id="WHP07633.1"/>
    </source>
</evidence>
<evidence type="ECO:0000256" key="6">
    <source>
        <dbReference type="ARBA" id="ARBA00023004"/>
    </source>
</evidence>
<sequence>MQSSSLPSYWNLDKILDDLNASGFALIDEVYPNEYVQALVHECSSHLEQFRAAGVQNGVVSHIRSDHILWIDGQLPIAQQHIQTLEHLSQVLNQAFYLGIKEVEAHFACYHAGEFYALHRDNPQKKNDRMISTVFYLHKDWQEDWGGQLRLQDKNDQWHIIQPLPNRLAIFQSDLLHEVLLSKQQRLSITAWLRSGNSIWNG</sequence>
<accession>A0ABY8S7H0</accession>
<dbReference type="InterPro" id="IPR044862">
    <property type="entry name" value="Pro_4_hyd_alph_FE2OG_OXY"/>
</dbReference>
<dbReference type="PANTHER" id="PTHR12907:SF26">
    <property type="entry name" value="HIF PROLYL HYDROXYLASE, ISOFORM C"/>
    <property type="match status" value="1"/>
</dbReference>
<keyword evidence="6" id="KW-0408">Iron</keyword>
<keyword evidence="9" id="KW-1185">Reference proteome</keyword>
<keyword evidence="2" id="KW-0479">Metal-binding</keyword>
<dbReference type="Pfam" id="PF13640">
    <property type="entry name" value="2OG-FeII_Oxy_3"/>
    <property type="match status" value="1"/>
</dbReference>
<dbReference type="RefSeq" id="WP_283269306.1">
    <property type="nucleotide sequence ID" value="NZ_CP125669.1"/>
</dbReference>
<gene>
    <name evidence="8" type="ORF">QLH32_08265</name>
</gene>
<evidence type="ECO:0000256" key="5">
    <source>
        <dbReference type="ARBA" id="ARBA00023002"/>
    </source>
</evidence>
<reference evidence="8 9" key="1">
    <citation type="submission" date="2023-05" db="EMBL/GenBank/DDBJ databases">
        <title>The complete genome of Acinetobacter sp. nov KCTC 92772.</title>
        <authorList>
            <person name="Zhou G."/>
        </authorList>
    </citation>
    <scope>NUCLEOTIDE SEQUENCE [LARGE SCALE GENOMIC DNA]</scope>
    <source>
        <strain evidence="8 9">KCTC 92772</strain>
    </source>
</reference>
<keyword evidence="3" id="KW-0847">Vitamin C</keyword>
<evidence type="ECO:0000256" key="1">
    <source>
        <dbReference type="ARBA" id="ARBA00001961"/>
    </source>
</evidence>
<evidence type="ECO:0000256" key="4">
    <source>
        <dbReference type="ARBA" id="ARBA00022964"/>
    </source>
</evidence>
<dbReference type="EMBL" id="CP125669">
    <property type="protein sequence ID" value="WHP07633.1"/>
    <property type="molecule type" value="Genomic_DNA"/>
</dbReference>
<evidence type="ECO:0000313" key="9">
    <source>
        <dbReference type="Proteomes" id="UP001229836"/>
    </source>
</evidence>
<dbReference type="InterPro" id="IPR051559">
    <property type="entry name" value="HIF_prolyl_hydroxylases"/>
</dbReference>
<dbReference type="SMART" id="SM00702">
    <property type="entry name" value="P4Hc"/>
    <property type="match status" value="1"/>
</dbReference>
<organism evidence="8 9">
    <name type="scientific">Acinetobacter corruptisaponis</name>
    <dbReference type="NCBI Taxonomy" id="3045147"/>
    <lineage>
        <taxon>Bacteria</taxon>
        <taxon>Pseudomonadati</taxon>
        <taxon>Pseudomonadota</taxon>
        <taxon>Gammaproteobacteria</taxon>
        <taxon>Moraxellales</taxon>
        <taxon>Moraxellaceae</taxon>
        <taxon>Acinetobacter</taxon>
    </lineage>
</organism>
<dbReference type="Gene3D" id="2.60.120.620">
    <property type="entry name" value="q2cbj1_9rhob like domain"/>
    <property type="match status" value="1"/>
</dbReference>
<evidence type="ECO:0000256" key="2">
    <source>
        <dbReference type="ARBA" id="ARBA00022723"/>
    </source>
</evidence>
<comment type="cofactor">
    <cofactor evidence="1">
        <name>L-ascorbate</name>
        <dbReference type="ChEBI" id="CHEBI:38290"/>
    </cofactor>
</comment>
<dbReference type="PROSITE" id="PS51471">
    <property type="entry name" value="FE2OG_OXY"/>
    <property type="match status" value="1"/>
</dbReference>
<evidence type="ECO:0000259" key="7">
    <source>
        <dbReference type="PROSITE" id="PS51471"/>
    </source>
</evidence>
<feature type="domain" description="Fe2OG dioxygenase" evidence="7">
    <location>
        <begin position="101"/>
        <end position="195"/>
    </location>
</feature>
<name>A0ABY8S7H0_9GAMM</name>
<dbReference type="Proteomes" id="UP001229836">
    <property type="component" value="Chromosome"/>
</dbReference>
<dbReference type="InterPro" id="IPR006620">
    <property type="entry name" value="Pro_4_hyd_alph"/>
</dbReference>
<proteinExistence type="predicted"/>